<dbReference type="Gene3D" id="3.30.200.20">
    <property type="entry name" value="Phosphorylase Kinase, domain 1"/>
    <property type="match status" value="1"/>
</dbReference>
<keyword evidence="14" id="KW-0675">Receptor</keyword>
<evidence type="ECO:0000256" key="17">
    <source>
        <dbReference type="SAM" id="Phobius"/>
    </source>
</evidence>
<dbReference type="SUPFAM" id="SSF56112">
    <property type="entry name" value="Protein kinase-like (PK-like)"/>
    <property type="match status" value="1"/>
</dbReference>
<comment type="similarity">
    <text evidence="4">In the C-terminal section; belongs to the protein kinase superfamily. Ser/Thr protein kinase family.</text>
</comment>
<dbReference type="AlphaFoldDB" id="A0A2N9ERE6"/>
<feature type="transmembrane region" description="Helical" evidence="17">
    <location>
        <begin position="12"/>
        <end position="33"/>
    </location>
</feature>
<dbReference type="Pfam" id="PF00139">
    <property type="entry name" value="Lectin_legB"/>
    <property type="match status" value="1"/>
</dbReference>
<feature type="compositionally biased region" description="Polar residues" evidence="16">
    <location>
        <begin position="496"/>
        <end position="521"/>
    </location>
</feature>
<evidence type="ECO:0000256" key="9">
    <source>
        <dbReference type="ARBA" id="ARBA00022741"/>
    </source>
</evidence>
<evidence type="ECO:0000256" key="3">
    <source>
        <dbReference type="ARBA" id="ARBA00008536"/>
    </source>
</evidence>
<dbReference type="InterPro" id="IPR000719">
    <property type="entry name" value="Prot_kinase_dom"/>
</dbReference>
<evidence type="ECO:0000259" key="18">
    <source>
        <dbReference type="PROSITE" id="PS50011"/>
    </source>
</evidence>
<keyword evidence="5" id="KW-0808">Transferase</keyword>
<evidence type="ECO:0000256" key="14">
    <source>
        <dbReference type="ARBA" id="ARBA00023170"/>
    </source>
</evidence>
<keyword evidence="8" id="KW-0430">Lectin</keyword>
<keyword evidence="9 15" id="KW-0547">Nucleotide-binding</keyword>
<evidence type="ECO:0000256" key="4">
    <source>
        <dbReference type="ARBA" id="ARBA00010217"/>
    </source>
</evidence>
<dbReference type="FunFam" id="1.10.510.10:FF:000522">
    <property type="entry name" value="L-type lectin-domain containing receptor kinase IX.1"/>
    <property type="match status" value="1"/>
</dbReference>
<evidence type="ECO:0000256" key="5">
    <source>
        <dbReference type="ARBA" id="ARBA00022679"/>
    </source>
</evidence>
<dbReference type="InterPro" id="IPR050528">
    <property type="entry name" value="L-type_Lectin-RKs"/>
</dbReference>
<dbReference type="PANTHER" id="PTHR27007">
    <property type="match status" value="1"/>
</dbReference>
<keyword evidence="6 17" id="KW-0812">Transmembrane</keyword>
<name>A0A2N9ERE6_FAGSY</name>
<evidence type="ECO:0000313" key="19">
    <source>
        <dbReference type="EMBL" id="SPC81396.1"/>
    </source>
</evidence>
<evidence type="ECO:0000256" key="6">
    <source>
        <dbReference type="ARBA" id="ARBA00022692"/>
    </source>
</evidence>
<comment type="similarity">
    <text evidence="3">In the N-terminal section; belongs to the leguminous lectin family.</text>
</comment>
<keyword evidence="10" id="KW-0418">Kinase</keyword>
<dbReference type="PROSITE" id="PS00108">
    <property type="entry name" value="PROTEIN_KINASE_ST"/>
    <property type="match status" value="1"/>
</dbReference>
<evidence type="ECO:0000256" key="15">
    <source>
        <dbReference type="PROSITE-ProRule" id="PRU10141"/>
    </source>
</evidence>
<keyword evidence="11 15" id="KW-0067">ATP-binding</keyword>
<dbReference type="Gene3D" id="1.10.510.10">
    <property type="entry name" value="Transferase(Phosphotransferase) domain 1"/>
    <property type="match status" value="1"/>
</dbReference>
<organism evidence="19">
    <name type="scientific">Fagus sylvatica</name>
    <name type="common">Beechnut</name>
    <dbReference type="NCBI Taxonomy" id="28930"/>
    <lineage>
        <taxon>Eukaryota</taxon>
        <taxon>Viridiplantae</taxon>
        <taxon>Streptophyta</taxon>
        <taxon>Embryophyta</taxon>
        <taxon>Tracheophyta</taxon>
        <taxon>Spermatophyta</taxon>
        <taxon>Magnoliopsida</taxon>
        <taxon>eudicotyledons</taxon>
        <taxon>Gunneridae</taxon>
        <taxon>Pentapetalae</taxon>
        <taxon>rosids</taxon>
        <taxon>fabids</taxon>
        <taxon>Fagales</taxon>
        <taxon>Fagaceae</taxon>
        <taxon>Fagus</taxon>
    </lineage>
</organism>
<dbReference type="InterPro" id="IPR008271">
    <property type="entry name" value="Ser/Thr_kinase_AS"/>
</dbReference>
<comment type="similarity">
    <text evidence="2">Belongs to the leguminous lectin family.</text>
</comment>
<evidence type="ECO:0000256" key="8">
    <source>
        <dbReference type="ARBA" id="ARBA00022734"/>
    </source>
</evidence>
<protein>
    <recommendedName>
        <fullName evidence="18">Protein kinase domain-containing protein</fullName>
    </recommendedName>
</protein>
<dbReference type="SUPFAM" id="SSF49899">
    <property type="entry name" value="Concanavalin A-like lectins/glucanases"/>
    <property type="match status" value="1"/>
</dbReference>
<dbReference type="InterPro" id="IPR013320">
    <property type="entry name" value="ConA-like_dom_sf"/>
</dbReference>
<evidence type="ECO:0000256" key="16">
    <source>
        <dbReference type="SAM" id="MobiDB-lite"/>
    </source>
</evidence>
<gene>
    <name evidence="19" type="ORF">FSB_LOCUS9278</name>
</gene>
<dbReference type="InterPro" id="IPR001220">
    <property type="entry name" value="Legume_lectin_dom"/>
</dbReference>
<feature type="transmembrane region" description="Helical" evidence="17">
    <location>
        <begin position="138"/>
        <end position="161"/>
    </location>
</feature>
<evidence type="ECO:0000256" key="7">
    <source>
        <dbReference type="ARBA" id="ARBA00022729"/>
    </source>
</evidence>
<keyword evidence="7" id="KW-0732">Signal</keyword>
<evidence type="ECO:0000256" key="10">
    <source>
        <dbReference type="ARBA" id="ARBA00022777"/>
    </source>
</evidence>
<evidence type="ECO:0000256" key="11">
    <source>
        <dbReference type="ARBA" id="ARBA00022840"/>
    </source>
</evidence>
<proteinExistence type="inferred from homology"/>
<dbReference type="EMBL" id="OIVN01000513">
    <property type="protein sequence ID" value="SPC81396.1"/>
    <property type="molecule type" value="Genomic_DNA"/>
</dbReference>
<dbReference type="InterPro" id="IPR017441">
    <property type="entry name" value="Protein_kinase_ATP_BS"/>
</dbReference>
<dbReference type="GO" id="GO:0004672">
    <property type="term" value="F:protein kinase activity"/>
    <property type="evidence" value="ECO:0007669"/>
    <property type="project" value="InterPro"/>
</dbReference>
<dbReference type="PROSITE" id="PS50011">
    <property type="entry name" value="PROTEIN_KINASE_DOM"/>
    <property type="match status" value="1"/>
</dbReference>
<dbReference type="Gene3D" id="2.60.120.200">
    <property type="match status" value="1"/>
</dbReference>
<evidence type="ECO:0000256" key="2">
    <source>
        <dbReference type="ARBA" id="ARBA00007606"/>
    </source>
</evidence>
<evidence type="ECO:0000256" key="13">
    <source>
        <dbReference type="ARBA" id="ARBA00023136"/>
    </source>
</evidence>
<feature type="binding site" evidence="15">
    <location>
        <position position="238"/>
    </location>
    <ligand>
        <name>ATP</name>
        <dbReference type="ChEBI" id="CHEBI:30616"/>
    </ligand>
</feature>
<dbReference type="GO" id="GO:0030246">
    <property type="term" value="F:carbohydrate binding"/>
    <property type="evidence" value="ECO:0007669"/>
    <property type="project" value="UniProtKB-KW"/>
</dbReference>
<evidence type="ECO:0000256" key="1">
    <source>
        <dbReference type="ARBA" id="ARBA00004479"/>
    </source>
</evidence>
<sequence length="521" mass="58385">MSLTRLVPVSSLHCLICPSIVLFIFSNFFPSFAHPLSVNITYFGHDASNIAYNVRIAYNATAKNLGVFWTYEENHLIRGSSFLPCSIDLKEVHPADQVIIGFLAATSSNLEWHPIHSCDFHSNTDSLELRSNKKRTFLAVYVAVVFLILMLVVGVITWLVLVKRRRSKIDSHGDDAADSVSSINTDLERGSLPRKFSYIELVAATEGFANNRRLGQGGSGHVYKGDLGDLGRPVAVKKICTECQHSRFLFVNEVKIISRLIHRNLVQFIGWCHERGEFLLVYEHMPNGSLDNHLFGNGETLPWNVRYKIALGLASALHYLHEEAENCVLHRDIKSANVLLDADFNTKLGDFGVAELVDPQLKIHSTGVVGTYGYLAPEYVNEGKASKASDVFSFGVVALELACGRRTYQDGEFHVSLVRWIWQLHLAGDILNAADERLSLCMSFNQDEMRRLLIVGLWCTHPNYKERPKTEQVIKVLQLEAPLPELPRDMHHPVFQTISPPQGQGDSFQPSITSSLNYGGR</sequence>
<feature type="domain" description="Protein kinase" evidence="18">
    <location>
        <begin position="208"/>
        <end position="495"/>
    </location>
</feature>
<dbReference type="GO" id="GO:0016020">
    <property type="term" value="C:membrane"/>
    <property type="evidence" value="ECO:0007669"/>
    <property type="project" value="UniProtKB-SubCell"/>
</dbReference>
<comment type="subcellular location">
    <subcellularLocation>
        <location evidence="1">Membrane</location>
        <topology evidence="1">Single-pass type I membrane protein</topology>
    </subcellularLocation>
</comment>
<accession>A0A2N9ERE6</accession>
<feature type="region of interest" description="Disordered" evidence="16">
    <location>
        <begin position="495"/>
        <end position="521"/>
    </location>
</feature>
<dbReference type="Pfam" id="PF00069">
    <property type="entry name" value="Pkinase"/>
    <property type="match status" value="1"/>
</dbReference>
<evidence type="ECO:0000256" key="12">
    <source>
        <dbReference type="ARBA" id="ARBA00022989"/>
    </source>
</evidence>
<reference evidence="19" key="1">
    <citation type="submission" date="2018-02" db="EMBL/GenBank/DDBJ databases">
        <authorList>
            <person name="Cohen D.B."/>
            <person name="Kent A.D."/>
        </authorList>
    </citation>
    <scope>NUCLEOTIDE SEQUENCE</scope>
</reference>
<keyword evidence="12 17" id="KW-1133">Transmembrane helix</keyword>
<dbReference type="GO" id="GO:0005524">
    <property type="term" value="F:ATP binding"/>
    <property type="evidence" value="ECO:0007669"/>
    <property type="project" value="UniProtKB-UniRule"/>
</dbReference>
<dbReference type="SMART" id="SM00220">
    <property type="entry name" value="S_TKc"/>
    <property type="match status" value="1"/>
</dbReference>
<dbReference type="PROSITE" id="PS00107">
    <property type="entry name" value="PROTEIN_KINASE_ATP"/>
    <property type="match status" value="1"/>
</dbReference>
<keyword evidence="13 17" id="KW-0472">Membrane</keyword>
<dbReference type="InterPro" id="IPR011009">
    <property type="entry name" value="Kinase-like_dom_sf"/>
</dbReference>